<reference evidence="2 3" key="1">
    <citation type="submission" date="2019-11" db="EMBL/GenBank/DDBJ databases">
        <title>Using colonization assays and comparative genomics to discover symbiosis behaviors and factors in Vibrio fischeri.</title>
        <authorList>
            <person name="Bongrand C."/>
            <person name="Moriano-Gutierrez S."/>
            <person name="Arevalo P."/>
            <person name="Mcfall-Ngai M."/>
            <person name="Visick K."/>
            <person name="Polz M.F."/>
            <person name="Ruby E.G."/>
        </authorList>
    </citation>
    <scope>NUCLEOTIDE SEQUENCE [LARGE SCALE GENOMIC DNA]</scope>
    <source>
        <strain evidence="3">emors.3.2</strain>
    </source>
</reference>
<name>A0A6N3Z0T0_ALIFS</name>
<dbReference type="Proteomes" id="UP000435323">
    <property type="component" value="Unassembled WGS sequence"/>
</dbReference>
<evidence type="ECO:0000313" key="3">
    <source>
        <dbReference type="Proteomes" id="UP000435323"/>
    </source>
</evidence>
<comment type="caution">
    <text evidence="2">The sequence shown here is derived from an EMBL/GenBank/DDBJ whole genome shotgun (WGS) entry which is preliminary data.</text>
</comment>
<protein>
    <recommendedName>
        <fullName evidence="1">ABC-three component systems C-terminal domain-containing protein</fullName>
    </recommendedName>
</protein>
<feature type="domain" description="ABC-three component systems C-terminal" evidence="1">
    <location>
        <begin position="65"/>
        <end position="177"/>
    </location>
</feature>
<accession>A0A6N3Z0T0</accession>
<sequence length="181" mass="20592">MAQSICVTYENEAQHNGNNIFVQLTSLEQAIEQIKTNLGDCTESVAIIEDLADYITDFPSREVIGLEKKLDNGGRKELKDRAVLLKSRFERRVAKNQMSLSEQHVYIQILSAISTIWHSKIAPLIENNAATHQIDQTIFDELLEPIHKAIVRYDTLITTDLVSGMLYFLTGKCHIQWSKQC</sequence>
<gene>
    <name evidence="2" type="ORF">GNP77_09460</name>
</gene>
<dbReference type="RefSeq" id="WP_155657809.1">
    <property type="nucleotide sequence ID" value="NZ_WOBE01000023.1"/>
</dbReference>
<dbReference type="InterPro" id="IPR046911">
    <property type="entry name" value="ABC-3C_CTD9"/>
</dbReference>
<dbReference type="AlphaFoldDB" id="A0A6N3Z0T0"/>
<evidence type="ECO:0000313" key="2">
    <source>
        <dbReference type="EMBL" id="MUK45607.1"/>
    </source>
</evidence>
<proteinExistence type="predicted"/>
<evidence type="ECO:0000259" key="1">
    <source>
        <dbReference type="Pfam" id="PF20285"/>
    </source>
</evidence>
<dbReference type="Pfam" id="PF20285">
    <property type="entry name" value="CTD9"/>
    <property type="match status" value="1"/>
</dbReference>
<dbReference type="EMBL" id="WOBO01000008">
    <property type="protein sequence ID" value="MUK45607.1"/>
    <property type="molecule type" value="Genomic_DNA"/>
</dbReference>
<organism evidence="2 3">
    <name type="scientific">Aliivibrio fischeri</name>
    <name type="common">Vibrio fischeri</name>
    <dbReference type="NCBI Taxonomy" id="668"/>
    <lineage>
        <taxon>Bacteria</taxon>
        <taxon>Pseudomonadati</taxon>
        <taxon>Pseudomonadota</taxon>
        <taxon>Gammaproteobacteria</taxon>
        <taxon>Vibrionales</taxon>
        <taxon>Vibrionaceae</taxon>
        <taxon>Aliivibrio</taxon>
    </lineage>
</organism>